<dbReference type="Pfam" id="PF01408">
    <property type="entry name" value="GFO_IDH_MocA"/>
    <property type="match status" value="1"/>
</dbReference>
<protein>
    <submittedName>
        <fullName evidence="2">Putative dehydrogenase</fullName>
    </submittedName>
</protein>
<proteinExistence type="predicted"/>
<dbReference type="GO" id="GO:0000166">
    <property type="term" value="F:nucleotide binding"/>
    <property type="evidence" value="ECO:0007669"/>
    <property type="project" value="InterPro"/>
</dbReference>
<dbReference type="PANTHER" id="PTHR43054:SF1">
    <property type="entry name" value="SCYLLO-INOSITOL 2-DEHYDROGENASE (NADP(+)) IOLU"/>
    <property type="match status" value="1"/>
</dbReference>
<dbReference type="InterPro" id="IPR000683">
    <property type="entry name" value="Gfo/Idh/MocA-like_OxRdtase_N"/>
</dbReference>
<name>A0A4R6U8K3_9BACI</name>
<keyword evidence="3" id="KW-1185">Reference proteome</keyword>
<dbReference type="PANTHER" id="PTHR43054">
    <property type="match status" value="1"/>
</dbReference>
<dbReference type="InterPro" id="IPR036291">
    <property type="entry name" value="NAD(P)-bd_dom_sf"/>
</dbReference>
<organism evidence="2 3">
    <name type="scientific">Aureibacillus halotolerans</name>
    <dbReference type="NCBI Taxonomy" id="1508390"/>
    <lineage>
        <taxon>Bacteria</taxon>
        <taxon>Bacillati</taxon>
        <taxon>Bacillota</taxon>
        <taxon>Bacilli</taxon>
        <taxon>Bacillales</taxon>
        <taxon>Bacillaceae</taxon>
        <taxon>Aureibacillus</taxon>
    </lineage>
</organism>
<dbReference type="AlphaFoldDB" id="A0A4R6U8K3"/>
<dbReference type="Gene3D" id="3.30.360.10">
    <property type="entry name" value="Dihydrodipicolinate Reductase, domain 2"/>
    <property type="match status" value="1"/>
</dbReference>
<dbReference type="SUPFAM" id="SSF55347">
    <property type="entry name" value="Glyceraldehyde-3-phosphate dehydrogenase-like, C-terminal domain"/>
    <property type="match status" value="1"/>
</dbReference>
<dbReference type="RefSeq" id="WP_133579720.1">
    <property type="nucleotide sequence ID" value="NZ_SNYJ01000004.1"/>
</dbReference>
<evidence type="ECO:0000313" key="3">
    <source>
        <dbReference type="Proteomes" id="UP000295632"/>
    </source>
</evidence>
<gene>
    <name evidence="2" type="ORF">EV213_104117</name>
</gene>
<comment type="caution">
    <text evidence="2">The sequence shown here is derived from an EMBL/GenBank/DDBJ whole genome shotgun (WGS) entry which is preliminary data.</text>
</comment>
<feature type="domain" description="Gfo/Idh/MocA-like oxidoreductase N-terminal" evidence="1">
    <location>
        <begin position="2"/>
        <end position="116"/>
    </location>
</feature>
<evidence type="ECO:0000313" key="2">
    <source>
        <dbReference type="EMBL" id="TDQ41119.1"/>
    </source>
</evidence>
<reference evidence="2 3" key="1">
    <citation type="submission" date="2019-03" db="EMBL/GenBank/DDBJ databases">
        <title>Genomic Encyclopedia of Type Strains, Phase IV (KMG-IV): sequencing the most valuable type-strain genomes for metagenomic binning, comparative biology and taxonomic classification.</title>
        <authorList>
            <person name="Goeker M."/>
        </authorList>
    </citation>
    <scope>NUCLEOTIDE SEQUENCE [LARGE SCALE GENOMIC DNA]</scope>
    <source>
        <strain evidence="2 3">DSM 28697</strain>
    </source>
</reference>
<accession>A0A4R6U8K3</accession>
<dbReference type="EMBL" id="SNYJ01000004">
    <property type="protein sequence ID" value="TDQ41119.1"/>
    <property type="molecule type" value="Genomic_DNA"/>
</dbReference>
<evidence type="ECO:0000259" key="1">
    <source>
        <dbReference type="Pfam" id="PF01408"/>
    </source>
</evidence>
<dbReference type="Gene3D" id="3.40.50.720">
    <property type="entry name" value="NAD(P)-binding Rossmann-like Domain"/>
    <property type="match status" value="1"/>
</dbReference>
<dbReference type="SUPFAM" id="SSF51735">
    <property type="entry name" value="NAD(P)-binding Rossmann-fold domains"/>
    <property type="match status" value="1"/>
</dbReference>
<dbReference type="Proteomes" id="UP000295632">
    <property type="component" value="Unassembled WGS sequence"/>
</dbReference>
<sequence length="330" mass="37158">MRLGIIGTNWITEEFVAAAHASGKWTLNAVYSRNHERAKTFAEPFHVTDIYTNIEAMAQSDDIDAVYIASPNSLHFEQAIAFLKEKKHVIVEKPVFSTLDEFDRAHTIANEHGVYLLEAARHMFEPNFKELQQHVSRVGDIHSAFFVFAKYSSRYDQVLEGEEPNIFSLNFSGGSLVDLGVYPLYTAVALFGVPRSATYNPQIISTGVDGGGPIVLQYEGFSVTIFQAKNSNSFLHNEIHGVNGTLKFDNIAGIEEIQWLDNRSADPIELAVRSSEENKMQFEAEAFANLIEKNDRETYEVLTSLSRNVLSLMCQLRHDNGLYFAVEQQH</sequence>
<dbReference type="OrthoDB" id="9815825at2"/>